<reference evidence="1" key="5">
    <citation type="journal article" date="2021" name="G3 (Bethesda)">
        <title>Aegilops tauschii genome assembly Aet v5.0 features greater sequence contiguity and improved annotation.</title>
        <authorList>
            <person name="Wang L."/>
            <person name="Zhu T."/>
            <person name="Rodriguez J.C."/>
            <person name="Deal K.R."/>
            <person name="Dubcovsky J."/>
            <person name="McGuire P.E."/>
            <person name="Lux T."/>
            <person name="Spannagl M."/>
            <person name="Mayer K.F.X."/>
            <person name="Baldrich P."/>
            <person name="Meyers B.C."/>
            <person name="Huo N."/>
            <person name="Gu Y.Q."/>
            <person name="Zhou H."/>
            <person name="Devos K.M."/>
            <person name="Bennetzen J.L."/>
            <person name="Unver T."/>
            <person name="Budak H."/>
            <person name="Gulick P.J."/>
            <person name="Galiba G."/>
            <person name="Kalapos B."/>
            <person name="Nelson D.R."/>
            <person name="Li P."/>
            <person name="You F.M."/>
            <person name="Luo M.C."/>
            <person name="Dvorak J."/>
        </authorList>
    </citation>
    <scope>NUCLEOTIDE SEQUENCE [LARGE SCALE GENOMIC DNA]</scope>
    <source>
        <strain evidence="1">cv. AL8/78</strain>
    </source>
</reference>
<reference evidence="1" key="4">
    <citation type="submission" date="2019-03" db="UniProtKB">
        <authorList>
            <consortium name="EnsemblPlants"/>
        </authorList>
    </citation>
    <scope>IDENTIFICATION</scope>
</reference>
<dbReference type="Proteomes" id="UP000015105">
    <property type="component" value="Chromosome 6D"/>
</dbReference>
<proteinExistence type="predicted"/>
<dbReference type="AlphaFoldDB" id="A0A453PW08"/>
<reference evidence="2" key="2">
    <citation type="journal article" date="2017" name="Nat. Plants">
        <title>The Aegilops tauschii genome reveals multiple impacts of transposons.</title>
        <authorList>
            <person name="Zhao G."/>
            <person name="Zou C."/>
            <person name="Li K."/>
            <person name="Wang K."/>
            <person name="Li T."/>
            <person name="Gao L."/>
            <person name="Zhang X."/>
            <person name="Wang H."/>
            <person name="Yang Z."/>
            <person name="Liu X."/>
            <person name="Jiang W."/>
            <person name="Mao L."/>
            <person name="Kong X."/>
            <person name="Jiao Y."/>
            <person name="Jia J."/>
        </authorList>
    </citation>
    <scope>NUCLEOTIDE SEQUENCE [LARGE SCALE GENOMIC DNA]</scope>
    <source>
        <strain evidence="2">cv. AL8/78</strain>
    </source>
</reference>
<name>A0A453PW08_AEGTS</name>
<evidence type="ECO:0000313" key="1">
    <source>
        <dbReference type="EnsemblPlants" id="AET6Gv20878800.12"/>
    </source>
</evidence>
<sequence length="103" mass="11450">MAEDGGSGEEATLSPIFIVPTCWQGEGGPWERTWTIFHCNFPTSVEQWRIDQKISVSLQSTKIGTLRCWRLPNDLFLAILTTSKPIGIPSNPGKQHPNSAKKI</sequence>
<evidence type="ECO:0000313" key="2">
    <source>
        <dbReference type="Proteomes" id="UP000015105"/>
    </source>
</evidence>
<protein>
    <submittedName>
        <fullName evidence="1">Uncharacterized protein</fullName>
    </submittedName>
</protein>
<keyword evidence="2" id="KW-1185">Reference proteome</keyword>
<dbReference type="Gramene" id="AET6Gv20878800.12">
    <property type="protein sequence ID" value="AET6Gv20878800.12"/>
    <property type="gene ID" value="AET6Gv20878800"/>
</dbReference>
<accession>A0A453PW08</accession>
<organism evidence="1 2">
    <name type="scientific">Aegilops tauschii subsp. strangulata</name>
    <name type="common">Goatgrass</name>
    <dbReference type="NCBI Taxonomy" id="200361"/>
    <lineage>
        <taxon>Eukaryota</taxon>
        <taxon>Viridiplantae</taxon>
        <taxon>Streptophyta</taxon>
        <taxon>Embryophyta</taxon>
        <taxon>Tracheophyta</taxon>
        <taxon>Spermatophyta</taxon>
        <taxon>Magnoliopsida</taxon>
        <taxon>Liliopsida</taxon>
        <taxon>Poales</taxon>
        <taxon>Poaceae</taxon>
        <taxon>BOP clade</taxon>
        <taxon>Pooideae</taxon>
        <taxon>Triticodae</taxon>
        <taxon>Triticeae</taxon>
        <taxon>Triticinae</taxon>
        <taxon>Aegilops</taxon>
    </lineage>
</organism>
<dbReference type="EnsemblPlants" id="AET6Gv20878800.12">
    <property type="protein sequence ID" value="AET6Gv20878800.12"/>
    <property type="gene ID" value="AET6Gv20878800"/>
</dbReference>
<reference evidence="1" key="3">
    <citation type="journal article" date="2017" name="Nature">
        <title>Genome sequence of the progenitor of the wheat D genome Aegilops tauschii.</title>
        <authorList>
            <person name="Luo M.C."/>
            <person name="Gu Y.Q."/>
            <person name="Puiu D."/>
            <person name="Wang H."/>
            <person name="Twardziok S.O."/>
            <person name="Deal K.R."/>
            <person name="Huo N."/>
            <person name="Zhu T."/>
            <person name="Wang L."/>
            <person name="Wang Y."/>
            <person name="McGuire P.E."/>
            <person name="Liu S."/>
            <person name="Long H."/>
            <person name="Ramasamy R.K."/>
            <person name="Rodriguez J.C."/>
            <person name="Van S.L."/>
            <person name="Yuan L."/>
            <person name="Wang Z."/>
            <person name="Xia Z."/>
            <person name="Xiao L."/>
            <person name="Anderson O.D."/>
            <person name="Ouyang S."/>
            <person name="Liang Y."/>
            <person name="Zimin A.V."/>
            <person name="Pertea G."/>
            <person name="Qi P."/>
            <person name="Bennetzen J.L."/>
            <person name="Dai X."/>
            <person name="Dawson M.W."/>
            <person name="Muller H.G."/>
            <person name="Kugler K."/>
            <person name="Rivarola-Duarte L."/>
            <person name="Spannagl M."/>
            <person name="Mayer K.F.X."/>
            <person name="Lu F.H."/>
            <person name="Bevan M.W."/>
            <person name="Leroy P."/>
            <person name="Li P."/>
            <person name="You F.M."/>
            <person name="Sun Q."/>
            <person name="Liu Z."/>
            <person name="Lyons E."/>
            <person name="Wicker T."/>
            <person name="Salzberg S.L."/>
            <person name="Devos K.M."/>
            <person name="Dvorak J."/>
        </authorList>
    </citation>
    <scope>NUCLEOTIDE SEQUENCE [LARGE SCALE GENOMIC DNA]</scope>
    <source>
        <strain evidence="1">cv. AL8/78</strain>
    </source>
</reference>
<reference evidence="2" key="1">
    <citation type="journal article" date="2014" name="Science">
        <title>Ancient hybridizations among the ancestral genomes of bread wheat.</title>
        <authorList>
            <consortium name="International Wheat Genome Sequencing Consortium,"/>
            <person name="Marcussen T."/>
            <person name="Sandve S.R."/>
            <person name="Heier L."/>
            <person name="Spannagl M."/>
            <person name="Pfeifer M."/>
            <person name="Jakobsen K.S."/>
            <person name="Wulff B.B."/>
            <person name="Steuernagel B."/>
            <person name="Mayer K.F."/>
            <person name="Olsen O.A."/>
        </authorList>
    </citation>
    <scope>NUCLEOTIDE SEQUENCE [LARGE SCALE GENOMIC DNA]</scope>
    <source>
        <strain evidence="2">cv. AL8/78</strain>
    </source>
</reference>